<accession>A0A371H4C0</accession>
<dbReference type="EMBL" id="QJKJ01003602">
    <property type="protein sequence ID" value="RDX97641.1"/>
    <property type="molecule type" value="Genomic_DNA"/>
</dbReference>
<gene>
    <name evidence="1" type="ORF">CR513_19565</name>
</gene>
<dbReference type="AlphaFoldDB" id="A0A371H4C0"/>
<comment type="caution">
    <text evidence="1">The sequence shown here is derived from an EMBL/GenBank/DDBJ whole genome shotgun (WGS) entry which is preliminary data.</text>
</comment>
<protein>
    <submittedName>
        <fullName evidence="1">Uncharacterized protein</fullName>
    </submittedName>
</protein>
<reference evidence="1" key="1">
    <citation type="submission" date="2018-05" db="EMBL/GenBank/DDBJ databases">
        <title>Draft genome of Mucuna pruriens seed.</title>
        <authorList>
            <person name="Nnadi N.E."/>
            <person name="Vos R."/>
            <person name="Hasami M.H."/>
            <person name="Devisetty U.K."/>
            <person name="Aguiy J.C."/>
        </authorList>
    </citation>
    <scope>NUCLEOTIDE SEQUENCE [LARGE SCALE GENOMIC DNA]</scope>
    <source>
        <strain evidence="1">JCA_2017</strain>
    </source>
</reference>
<dbReference type="Proteomes" id="UP000257109">
    <property type="component" value="Unassembled WGS sequence"/>
</dbReference>
<evidence type="ECO:0000313" key="2">
    <source>
        <dbReference type="Proteomes" id="UP000257109"/>
    </source>
</evidence>
<organism evidence="1 2">
    <name type="scientific">Mucuna pruriens</name>
    <name type="common">Velvet bean</name>
    <name type="synonym">Dolichos pruriens</name>
    <dbReference type="NCBI Taxonomy" id="157652"/>
    <lineage>
        <taxon>Eukaryota</taxon>
        <taxon>Viridiplantae</taxon>
        <taxon>Streptophyta</taxon>
        <taxon>Embryophyta</taxon>
        <taxon>Tracheophyta</taxon>
        <taxon>Spermatophyta</taxon>
        <taxon>Magnoliopsida</taxon>
        <taxon>eudicotyledons</taxon>
        <taxon>Gunneridae</taxon>
        <taxon>Pentapetalae</taxon>
        <taxon>rosids</taxon>
        <taxon>fabids</taxon>
        <taxon>Fabales</taxon>
        <taxon>Fabaceae</taxon>
        <taxon>Papilionoideae</taxon>
        <taxon>50 kb inversion clade</taxon>
        <taxon>NPAAA clade</taxon>
        <taxon>indigoferoid/millettioid clade</taxon>
        <taxon>Phaseoleae</taxon>
        <taxon>Mucuna</taxon>
    </lineage>
</organism>
<evidence type="ECO:0000313" key="1">
    <source>
        <dbReference type="EMBL" id="RDX97641.1"/>
    </source>
</evidence>
<proteinExistence type="predicted"/>
<keyword evidence="2" id="KW-1185">Reference proteome</keyword>
<name>A0A371H4C0_MUCPR</name>
<sequence>MVHSALVRRLIDRGGAGLEFGKPEPSLVNHRHSTMAIVVEGECRDYAFVRVDHASSSGINLHPNLVVSNFQELEQMENNDQTLKELTTSDVVYQPWCIQYPSNFSNS</sequence>
<feature type="non-terminal residue" evidence="1">
    <location>
        <position position="1"/>
    </location>
</feature>